<dbReference type="STRING" id="435880.SAMN04487988_101199"/>
<dbReference type="Proteomes" id="UP000199642">
    <property type="component" value="Unassembled WGS sequence"/>
</dbReference>
<dbReference type="EMBL" id="FOPC01000001">
    <property type="protein sequence ID" value="SFG04777.1"/>
    <property type="molecule type" value="Genomic_DNA"/>
</dbReference>
<organism evidence="1 2">
    <name type="scientific">Algoriphagus hitonicola</name>
    <dbReference type="NCBI Taxonomy" id="435880"/>
    <lineage>
        <taxon>Bacteria</taxon>
        <taxon>Pseudomonadati</taxon>
        <taxon>Bacteroidota</taxon>
        <taxon>Cytophagia</taxon>
        <taxon>Cytophagales</taxon>
        <taxon>Cyclobacteriaceae</taxon>
        <taxon>Algoriphagus</taxon>
    </lineage>
</organism>
<evidence type="ECO:0000313" key="1">
    <source>
        <dbReference type="EMBL" id="SFG04777.1"/>
    </source>
</evidence>
<keyword evidence="2" id="KW-1185">Reference proteome</keyword>
<dbReference type="AlphaFoldDB" id="A0A1I2NT09"/>
<proteinExistence type="predicted"/>
<accession>A0A1I2NT09</accession>
<dbReference type="InterPro" id="IPR023614">
    <property type="entry name" value="Porin_dom_sf"/>
</dbReference>
<protein>
    <recommendedName>
        <fullName evidence="3">Capsule assembly protein Wzi</fullName>
    </recommendedName>
</protein>
<gene>
    <name evidence="1" type="ORF">SAMN04487988_101199</name>
</gene>
<evidence type="ECO:0008006" key="3">
    <source>
        <dbReference type="Google" id="ProtNLM"/>
    </source>
</evidence>
<name>A0A1I2NT09_9BACT</name>
<evidence type="ECO:0000313" key="2">
    <source>
        <dbReference type="Proteomes" id="UP000199642"/>
    </source>
</evidence>
<dbReference type="Gene3D" id="2.40.160.10">
    <property type="entry name" value="Porin"/>
    <property type="match status" value="1"/>
</dbReference>
<sequence length="442" mass="51481">MLLSPFFLLAQNQEEEKKITLTPLVHFRTFWMSTTYPSEFKDDYSLGASLSLGAKVAYRSHWSLESSYRAFADIWSSQIWEASPITGRRNRYEIGLFDLQNPGDRVFGSFEKLNLRYKNKQWNVAVGRMDINTPWVNPQDGRLSPTLMEGVSISYKPNNKWTFSGWYIDRLRVRGTSQWANPGESVGIFPVARDPNGMPSQYFGNTTSKRITIVQLTRMLPKGKIEISQTQAHNISSTFWTEWIHRWKEERTEESWFSGIQIGYQSGMGEGGNADPNFQFKDPKDKNWLLSTRIGFETKRWQSHLNFTKTGGKGRWLNPREWGKDPWFTFIPRERNEGYENFESLVLYLEYIFPKSNLTIYTHAGINWLPDINDAAANKYAFPSYRQINLGLKLKPNRWEKLDFHLLVMNKEAINAPQLTPAQQYNKVGMIHINGILNWKLN</sequence>
<reference evidence="2" key="1">
    <citation type="submission" date="2016-10" db="EMBL/GenBank/DDBJ databases">
        <authorList>
            <person name="Varghese N."/>
            <person name="Submissions S."/>
        </authorList>
    </citation>
    <scope>NUCLEOTIDE SEQUENCE [LARGE SCALE GENOMIC DNA]</scope>
    <source>
        <strain evidence="2">DSM 19315</strain>
    </source>
</reference>